<feature type="domain" description="Exonuclease" evidence="9">
    <location>
        <begin position="45"/>
        <end position="367"/>
    </location>
</feature>
<reference evidence="10 11" key="1">
    <citation type="journal article" date="2017" name="Curr. Biol.">
        <title>The Evolution of Venom by Co-option of Single-Copy Genes.</title>
        <authorList>
            <person name="Martinson E.O."/>
            <person name="Mrinalini"/>
            <person name="Kelkar Y.D."/>
            <person name="Chang C.H."/>
            <person name="Werren J.H."/>
        </authorList>
    </citation>
    <scope>NUCLEOTIDE SEQUENCE [LARGE SCALE GENOMIC DNA]</scope>
    <source>
        <strain evidence="10 11">Alberta</strain>
        <tissue evidence="10">Whole body</tissue>
    </source>
</reference>
<feature type="compositionally biased region" description="Low complexity" evidence="8">
    <location>
        <begin position="275"/>
        <end position="289"/>
    </location>
</feature>
<keyword evidence="5" id="KW-0269">Exonuclease</keyword>
<dbReference type="InterPro" id="IPR036397">
    <property type="entry name" value="RNaseH_sf"/>
</dbReference>
<feature type="region of interest" description="Disordered" evidence="8">
    <location>
        <begin position="268"/>
        <end position="300"/>
    </location>
</feature>
<evidence type="ECO:0000256" key="8">
    <source>
        <dbReference type="SAM" id="MobiDB-lite"/>
    </source>
</evidence>
<evidence type="ECO:0000256" key="6">
    <source>
        <dbReference type="ARBA" id="ARBA00022842"/>
    </source>
</evidence>
<dbReference type="OrthoDB" id="10250935at2759"/>
<keyword evidence="6" id="KW-0460">Magnesium</keyword>
<dbReference type="PANTHER" id="PTHR13058:SF19">
    <property type="entry name" value="LD40940P"/>
    <property type="match status" value="1"/>
</dbReference>
<dbReference type="PANTHER" id="PTHR13058">
    <property type="entry name" value="THREE PRIME REPAIR EXONUCLEASE 1, 2"/>
    <property type="match status" value="1"/>
</dbReference>
<keyword evidence="11" id="KW-1185">Reference proteome</keyword>
<dbReference type="CDD" id="cd06136">
    <property type="entry name" value="TREX1_2"/>
    <property type="match status" value="1"/>
</dbReference>
<accession>A0A232FJI8</accession>
<dbReference type="GO" id="GO:0006308">
    <property type="term" value="P:DNA catabolic process"/>
    <property type="evidence" value="ECO:0007669"/>
    <property type="project" value="TreeGrafter"/>
</dbReference>
<dbReference type="Gene3D" id="3.30.420.10">
    <property type="entry name" value="Ribonuclease H-like superfamily/Ribonuclease H"/>
    <property type="match status" value="1"/>
</dbReference>
<name>A0A232FJI8_9HYME</name>
<dbReference type="InterPro" id="IPR013520">
    <property type="entry name" value="Ribonucl_H"/>
</dbReference>
<dbReference type="SUPFAM" id="SSF53098">
    <property type="entry name" value="Ribonuclease H-like"/>
    <property type="match status" value="1"/>
</dbReference>
<dbReference type="AlphaFoldDB" id="A0A232FJI8"/>
<dbReference type="Proteomes" id="UP000215335">
    <property type="component" value="Unassembled WGS sequence"/>
</dbReference>
<dbReference type="InterPro" id="IPR040393">
    <property type="entry name" value="TREX1/2"/>
</dbReference>
<keyword evidence="2" id="KW-0540">Nuclease</keyword>
<organism evidence="10 11">
    <name type="scientific">Trichomalopsis sarcophagae</name>
    <dbReference type="NCBI Taxonomy" id="543379"/>
    <lineage>
        <taxon>Eukaryota</taxon>
        <taxon>Metazoa</taxon>
        <taxon>Ecdysozoa</taxon>
        <taxon>Arthropoda</taxon>
        <taxon>Hexapoda</taxon>
        <taxon>Insecta</taxon>
        <taxon>Pterygota</taxon>
        <taxon>Neoptera</taxon>
        <taxon>Endopterygota</taxon>
        <taxon>Hymenoptera</taxon>
        <taxon>Apocrita</taxon>
        <taxon>Proctotrupomorpha</taxon>
        <taxon>Chalcidoidea</taxon>
        <taxon>Pteromalidae</taxon>
        <taxon>Pteromalinae</taxon>
        <taxon>Trichomalopsis</taxon>
    </lineage>
</organism>
<comment type="cofactor">
    <cofactor evidence="1">
        <name>Mg(2+)</name>
        <dbReference type="ChEBI" id="CHEBI:18420"/>
    </cofactor>
</comment>
<evidence type="ECO:0000259" key="9">
    <source>
        <dbReference type="SMART" id="SM00479"/>
    </source>
</evidence>
<dbReference type="GO" id="GO:0046872">
    <property type="term" value="F:metal ion binding"/>
    <property type="evidence" value="ECO:0007669"/>
    <property type="project" value="UniProtKB-KW"/>
</dbReference>
<dbReference type="GO" id="GO:0003676">
    <property type="term" value="F:nucleic acid binding"/>
    <property type="evidence" value="ECO:0007669"/>
    <property type="project" value="InterPro"/>
</dbReference>
<evidence type="ECO:0000313" key="10">
    <source>
        <dbReference type="EMBL" id="OXU30753.1"/>
    </source>
</evidence>
<dbReference type="InterPro" id="IPR012337">
    <property type="entry name" value="RNaseH-like_sf"/>
</dbReference>
<evidence type="ECO:0000256" key="4">
    <source>
        <dbReference type="ARBA" id="ARBA00022801"/>
    </source>
</evidence>
<dbReference type="GO" id="GO:0008296">
    <property type="term" value="F:3'-5'-DNA exonuclease activity"/>
    <property type="evidence" value="ECO:0007669"/>
    <property type="project" value="TreeGrafter"/>
</dbReference>
<comment type="caution">
    <text evidence="10">The sequence shown here is derived from an EMBL/GenBank/DDBJ whole genome shotgun (WGS) entry which is preliminary data.</text>
</comment>
<evidence type="ECO:0000256" key="3">
    <source>
        <dbReference type="ARBA" id="ARBA00022723"/>
    </source>
</evidence>
<comment type="similarity">
    <text evidence="7">Belongs to the exonuclease superfamily. TREX family.</text>
</comment>
<keyword evidence="4" id="KW-0378">Hydrolase</keyword>
<evidence type="ECO:0000256" key="1">
    <source>
        <dbReference type="ARBA" id="ARBA00001946"/>
    </source>
</evidence>
<evidence type="ECO:0000256" key="7">
    <source>
        <dbReference type="ARBA" id="ARBA00025769"/>
    </source>
</evidence>
<evidence type="ECO:0000256" key="2">
    <source>
        <dbReference type="ARBA" id="ARBA00022722"/>
    </source>
</evidence>
<dbReference type="EMBL" id="NNAY01000123">
    <property type="protein sequence ID" value="OXU30753.1"/>
    <property type="molecule type" value="Genomic_DNA"/>
</dbReference>
<dbReference type="GO" id="GO:0005737">
    <property type="term" value="C:cytoplasm"/>
    <property type="evidence" value="ECO:0007669"/>
    <property type="project" value="TreeGrafter"/>
</dbReference>
<proteinExistence type="inferred from homology"/>
<dbReference type="STRING" id="543379.A0A232FJI8"/>
<feature type="compositionally biased region" description="Polar residues" evidence="8">
    <location>
        <begin position="290"/>
        <end position="300"/>
    </location>
</feature>
<dbReference type="SMART" id="SM00479">
    <property type="entry name" value="EXOIII"/>
    <property type="match status" value="1"/>
</dbReference>
<evidence type="ECO:0000256" key="5">
    <source>
        <dbReference type="ARBA" id="ARBA00022839"/>
    </source>
</evidence>
<gene>
    <name evidence="10" type="ORF">TSAR_013219</name>
</gene>
<protein>
    <recommendedName>
        <fullName evidence="9">Exonuclease domain-containing protein</fullName>
    </recommendedName>
</protein>
<sequence length="381" mass="42975">MATSVVHAAIFMRNKGAFRKIFKTDSPGKCKMTAAGEELYNKIDTFVFFDLETSDLIKGHRMPRITELSMVATDRNSLKSDMRDKLALPRIMHKLTIPICPNAPIHQEASFASNLWNDSLEHFKPFDKDTYNMIMLFINRLPGVICFVAHNGNRFDYPVFLSEIDKLQMTFPDRILCVDTLIAFKEFFSDAQPVNMPPIPVVPIGVDEVDEEELEQLSKQDPNASLDDEWNDSLCSVVDELEKVRTKDSVRTSLSCENGKDVLDAITNKKQQADGKSSGSTTPKSSPKSMQSVNEKTPENQIIKNSRKTLNGVRKQLNFGNTKPKNFQLSTVYSHMIECEAKNLHSAEGDCISMLTCVCQMGPHFAQWADYNAVSLNLFKK</sequence>
<keyword evidence="3" id="KW-0479">Metal-binding</keyword>
<evidence type="ECO:0000313" key="11">
    <source>
        <dbReference type="Proteomes" id="UP000215335"/>
    </source>
</evidence>